<feature type="compositionally biased region" description="Basic and acidic residues" evidence="14">
    <location>
        <begin position="86"/>
        <end position="95"/>
    </location>
</feature>
<dbReference type="FunFam" id="3.30.2350.20:FF:000002">
    <property type="entry name" value="Pseudouridylate synthase 7 homolog"/>
    <property type="match status" value="1"/>
</dbReference>
<dbReference type="Pfam" id="PF01142">
    <property type="entry name" value="TruD"/>
    <property type="match status" value="1"/>
</dbReference>
<feature type="compositionally biased region" description="Basic and acidic residues" evidence="14">
    <location>
        <begin position="34"/>
        <end position="50"/>
    </location>
</feature>
<dbReference type="STRING" id="50429.A0A2B4SFY3"/>
<sequence>MYDGSVFKMADEIVNHNLYEPQFKRPRIVSESAKTSDDREADKLGLDKNGEQANCHQRNETDGKLRSEIIIGTKHVLNENPEETDEMRASTEQGKDSSVGKASEDGSDILRETCVSEKDVGILEFVANLPGFHGVLKQRYTDFIVRERDLQGNIVRLTDTSLPRKEKSQEFGLDILSEEEKMKIKQVIDDEEKKTSVTLSPDDDKDHRRLVHRAIRENFAFLDSDTVDVGNQKAVRVFHNRDSDGKQRSSRWPAELGDYCWFVLYKENKDTMDAINLLSKLLRIKAGSFGYAGTKDRRAVTTQKVSVYRVKVEQLQELNKSLRNICLGNFQYCKEPLKLGSLSGNHFVITLRNVVGDHGEIEESLKSLKINGFINYFGLQRFGTTSVPTHKIGCALLLSNWSEAVDLLLNPRSGEADDLTAARQHWKDTHDAKETLKRLPKRKGIESDLLLGLVRHGPSGLVKALQSISRNTRLMYVHAYQSYVWNYMASKRIKEHGMQPIVGDLVVASKSAAPCTTDTGPQDKVEFISEPSRTSVTVVTEELIKTGQFTIHDVVLPLPGYDVAYPNNSLKAEYRKIMANDGLDIENMRHKVKDYSLSGAYRKLLVKPSLTSWRWLRYNDVKQPLVVTDKEAMSGAQEPESVPDGKYWALQLEFTLPTSAYATMALREVLRSDTSSAYQSTLNQE</sequence>
<dbReference type="GO" id="GO:0009982">
    <property type="term" value="F:pseudouridine synthase activity"/>
    <property type="evidence" value="ECO:0007669"/>
    <property type="project" value="InterPro"/>
</dbReference>
<comment type="subunit">
    <text evidence="12">Interacts with SIRT1.</text>
</comment>
<evidence type="ECO:0000259" key="15">
    <source>
        <dbReference type="PROSITE" id="PS50984"/>
    </source>
</evidence>
<keyword evidence="8" id="KW-0539">Nucleus</keyword>
<keyword evidence="6" id="KW-0508">mRNA splicing</keyword>
<evidence type="ECO:0000256" key="4">
    <source>
        <dbReference type="ARBA" id="ARBA00022664"/>
    </source>
</evidence>
<accession>A0A2B4SFY3</accession>
<comment type="function">
    <text evidence="11">Pseudouridylate synthase that catalyzes pseudouridylation of RNAs. Acts as a regulator of protein synthesis in embryonic stem cells by mediating pseudouridylation of RNA fragments derived from tRNAs (tRFs): pseudouridylated tRFs inhibit translation by targeting the translation initiation complex. Also catalyzes pseudouridylation of mRNAs: mediates pseudouridylation of mRNAs with the consensus sequence 5'-UGUAG-3'. Acts as a regulator of pre-mRNA splicing by mediating pseudouridylation of pre-mRNAs at locations associated with alternatively spliced regions. Pseudouridylation of pre-mRNAs near splice sites directly regulates mRNA splicing and mRNA 3'-end processing. In addition to mRNAs and tRNAs, binds other types of RNAs, such as snRNAs, Y RNAs and vault RNAs, suggesting that it can catalyze pseudouridylation of many RNA types.</text>
</comment>
<dbReference type="GO" id="GO:0001522">
    <property type="term" value="P:pseudouridine synthesis"/>
    <property type="evidence" value="ECO:0007669"/>
    <property type="project" value="InterPro"/>
</dbReference>
<evidence type="ECO:0000256" key="5">
    <source>
        <dbReference type="ARBA" id="ARBA00022694"/>
    </source>
</evidence>
<evidence type="ECO:0000256" key="6">
    <source>
        <dbReference type="ARBA" id="ARBA00023187"/>
    </source>
</evidence>
<protein>
    <recommendedName>
        <fullName evidence="13">Pseudouridylate synthase 7 homolog</fullName>
    </recommendedName>
</protein>
<gene>
    <name evidence="17" type="primary">PUS7</name>
    <name evidence="17" type="ORF">AWC38_SpisGene6528</name>
</gene>
<dbReference type="GO" id="GO:0008033">
    <property type="term" value="P:tRNA processing"/>
    <property type="evidence" value="ECO:0007669"/>
    <property type="project" value="UniProtKB-KW"/>
</dbReference>
<dbReference type="AlphaFoldDB" id="A0A2B4SFY3"/>
<name>A0A2B4SFY3_STYPI</name>
<comment type="subcellular location">
    <subcellularLocation>
        <location evidence="1">Nucleus</location>
    </subcellularLocation>
</comment>
<dbReference type="PROSITE" id="PS50984">
    <property type="entry name" value="TRUD"/>
    <property type="match status" value="1"/>
</dbReference>
<dbReference type="PROSITE" id="PS51061">
    <property type="entry name" value="R3H"/>
    <property type="match status" value="1"/>
</dbReference>
<dbReference type="GO" id="GO:0006397">
    <property type="term" value="P:mRNA processing"/>
    <property type="evidence" value="ECO:0007669"/>
    <property type="project" value="UniProtKB-KW"/>
</dbReference>
<keyword evidence="3" id="KW-0597">Phosphoprotein</keyword>
<keyword evidence="5" id="KW-0819">tRNA processing</keyword>
<feature type="region of interest" description="Disordered" evidence="14">
    <location>
        <begin position="29"/>
        <end position="62"/>
    </location>
</feature>
<dbReference type="Gene3D" id="3.30.2350.20">
    <property type="entry name" value="TruD, catalytic domain"/>
    <property type="match status" value="2"/>
</dbReference>
<organism evidence="17 18">
    <name type="scientific">Stylophora pistillata</name>
    <name type="common">Smooth cauliflower coral</name>
    <dbReference type="NCBI Taxonomy" id="50429"/>
    <lineage>
        <taxon>Eukaryota</taxon>
        <taxon>Metazoa</taxon>
        <taxon>Cnidaria</taxon>
        <taxon>Anthozoa</taxon>
        <taxon>Hexacorallia</taxon>
        <taxon>Scleractinia</taxon>
        <taxon>Astrocoeniina</taxon>
        <taxon>Pocilloporidae</taxon>
        <taxon>Stylophora</taxon>
    </lineage>
</organism>
<evidence type="ECO:0000256" key="11">
    <source>
        <dbReference type="ARBA" id="ARBA00053535"/>
    </source>
</evidence>
<dbReference type="PANTHER" id="PTHR13326">
    <property type="entry name" value="TRNA PSEUDOURIDINE SYNTHASE D"/>
    <property type="match status" value="1"/>
</dbReference>
<comment type="caution">
    <text evidence="17">The sequence shown here is derived from an EMBL/GenBank/DDBJ whole genome shotgun (WGS) entry which is preliminary data.</text>
</comment>
<dbReference type="PANTHER" id="PTHR13326:SF31">
    <property type="entry name" value="PSEUDOURIDYLATE SYNTHASE 7 HOMOLOG"/>
    <property type="match status" value="1"/>
</dbReference>
<dbReference type="GO" id="GO:0003723">
    <property type="term" value="F:RNA binding"/>
    <property type="evidence" value="ECO:0007669"/>
    <property type="project" value="InterPro"/>
</dbReference>
<dbReference type="InterPro" id="IPR011760">
    <property type="entry name" value="PsdUridine_synth_TruD_insert"/>
</dbReference>
<dbReference type="InterPro" id="IPR020103">
    <property type="entry name" value="PsdUridine_synth_cat_dom_sf"/>
</dbReference>
<dbReference type="PIRSF" id="PIRSF037016">
    <property type="entry name" value="Pseudouridin_synth_euk_prd"/>
    <property type="match status" value="1"/>
</dbReference>
<evidence type="ECO:0000256" key="9">
    <source>
        <dbReference type="ARBA" id="ARBA00036943"/>
    </source>
</evidence>
<dbReference type="FunFam" id="3.30.70.3160:FF:000001">
    <property type="entry name" value="Probable tRNA pseudouridine synthase D"/>
    <property type="match status" value="1"/>
</dbReference>
<proteinExistence type="inferred from homology"/>
<dbReference type="GO" id="GO:0008380">
    <property type="term" value="P:RNA splicing"/>
    <property type="evidence" value="ECO:0007669"/>
    <property type="project" value="UniProtKB-KW"/>
</dbReference>
<feature type="domain" description="TRUD" evidence="15">
    <location>
        <begin position="372"/>
        <end position="607"/>
    </location>
</feature>
<comment type="catalytic activity">
    <reaction evidence="10">
        <text>uridine(13) in tRNA = pseudouridine(13) in tRNA</text>
        <dbReference type="Rhea" id="RHEA:42540"/>
        <dbReference type="Rhea" id="RHEA-COMP:10105"/>
        <dbReference type="Rhea" id="RHEA-COMP:10106"/>
        <dbReference type="ChEBI" id="CHEBI:65314"/>
        <dbReference type="ChEBI" id="CHEBI:65315"/>
    </reaction>
</comment>
<dbReference type="InterPro" id="IPR042214">
    <property type="entry name" value="TruD_catalytic"/>
</dbReference>
<evidence type="ECO:0000256" key="8">
    <source>
        <dbReference type="ARBA" id="ARBA00023242"/>
    </source>
</evidence>
<comment type="catalytic activity">
    <reaction evidence="9">
        <text>a uridine in tRNA = a pseudouridine in tRNA</text>
        <dbReference type="Rhea" id="RHEA:54572"/>
        <dbReference type="Rhea" id="RHEA-COMP:13339"/>
        <dbReference type="Rhea" id="RHEA-COMP:13934"/>
        <dbReference type="ChEBI" id="CHEBI:65314"/>
        <dbReference type="ChEBI" id="CHEBI:65315"/>
    </reaction>
</comment>
<evidence type="ECO:0000256" key="7">
    <source>
        <dbReference type="ARBA" id="ARBA00023235"/>
    </source>
</evidence>
<evidence type="ECO:0000259" key="16">
    <source>
        <dbReference type="PROSITE" id="PS51061"/>
    </source>
</evidence>
<dbReference type="NCBIfam" id="TIGR00094">
    <property type="entry name" value="tRNA_TruD_broad"/>
    <property type="match status" value="1"/>
</dbReference>
<comment type="similarity">
    <text evidence="2">Belongs to the pseudouridine synthase TruD family.</text>
</comment>
<dbReference type="SUPFAM" id="SSF55120">
    <property type="entry name" value="Pseudouridine synthase"/>
    <property type="match status" value="1"/>
</dbReference>
<dbReference type="PROSITE" id="PS01268">
    <property type="entry name" value="UPF0024"/>
    <property type="match status" value="1"/>
</dbReference>
<keyword evidence="4" id="KW-0507">mRNA processing</keyword>
<dbReference type="HAMAP" id="MF_01082">
    <property type="entry name" value="TruD"/>
    <property type="match status" value="1"/>
</dbReference>
<dbReference type="InterPro" id="IPR001656">
    <property type="entry name" value="PsdUridine_synth_TruD"/>
</dbReference>
<evidence type="ECO:0000256" key="1">
    <source>
        <dbReference type="ARBA" id="ARBA00004123"/>
    </source>
</evidence>
<dbReference type="Proteomes" id="UP000225706">
    <property type="component" value="Unassembled WGS sequence"/>
</dbReference>
<keyword evidence="18" id="KW-1185">Reference proteome</keyword>
<dbReference type="InterPro" id="IPR020119">
    <property type="entry name" value="PsdUridine_synth_TruD_CS"/>
</dbReference>
<dbReference type="FunFam" id="3.30.2350.20:FF:000003">
    <property type="entry name" value="Pseudouridylate synthase 7 homolog"/>
    <property type="match status" value="1"/>
</dbReference>
<evidence type="ECO:0000256" key="10">
    <source>
        <dbReference type="ARBA" id="ARBA00052210"/>
    </source>
</evidence>
<dbReference type="OrthoDB" id="447290at2759"/>
<keyword evidence="7" id="KW-0413">Isomerase</keyword>
<dbReference type="GO" id="GO:0005634">
    <property type="term" value="C:nucleus"/>
    <property type="evidence" value="ECO:0007669"/>
    <property type="project" value="UniProtKB-SubCell"/>
</dbReference>
<dbReference type="InterPro" id="IPR001374">
    <property type="entry name" value="R3H_dom"/>
</dbReference>
<evidence type="ECO:0000256" key="13">
    <source>
        <dbReference type="ARBA" id="ARBA00070906"/>
    </source>
</evidence>
<evidence type="ECO:0000313" key="17">
    <source>
        <dbReference type="EMBL" id="PFX28781.1"/>
    </source>
</evidence>
<reference evidence="18" key="1">
    <citation type="journal article" date="2017" name="bioRxiv">
        <title>Comparative analysis of the genomes of Stylophora pistillata and Acropora digitifera provides evidence for extensive differences between species of corals.</title>
        <authorList>
            <person name="Voolstra C.R."/>
            <person name="Li Y."/>
            <person name="Liew Y.J."/>
            <person name="Baumgarten S."/>
            <person name="Zoccola D."/>
            <person name="Flot J.-F."/>
            <person name="Tambutte S."/>
            <person name="Allemand D."/>
            <person name="Aranda M."/>
        </authorList>
    </citation>
    <scope>NUCLEOTIDE SEQUENCE [LARGE SCALE GENOMIC DNA]</scope>
</reference>
<dbReference type="EMBL" id="LSMT01000077">
    <property type="protein sequence ID" value="PFX28781.1"/>
    <property type="molecule type" value="Genomic_DNA"/>
</dbReference>
<evidence type="ECO:0000313" key="18">
    <source>
        <dbReference type="Proteomes" id="UP000225706"/>
    </source>
</evidence>
<evidence type="ECO:0000256" key="14">
    <source>
        <dbReference type="SAM" id="MobiDB-lite"/>
    </source>
</evidence>
<feature type="region of interest" description="Disordered" evidence="14">
    <location>
        <begin position="78"/>
        <end position="105"/>
    </location>
</feature>
<evidence type="ECO:0000256" key="3">
    <source>
        <dbReference type="ARBA" id="ARBA00022553"/>
    </source>
</evidence>
<evidence type="ECO:0000256" key="2">
    <source>
        <dbReference type="ARBA" id="ARBA00007953"/>
    </source>
</evidence>
<evidence type="ECO:0000256" key="12">
    <source>
        <dbReference type="ARBA" id="ARBA00063455"/>
    </source>
</evidence>
<dbReference type="CDD" id="cd02576">
    <property type="entry name" value="PseudoU_synth_ScPUS7"/>
    <property type="match status" value="1"/>
</dbReference>
<feature type="domain" description="R3H" evidence="16">
    <location>
        <begin position="174"/>
        <end position="241"/>
    </location>
</feature>